<comment type="caution">
    <text evidence="3">The sequence shown here is derived from an EMBL/GenBank/DDBJ whole genome shotgun (WGS) entry which is preliminary data.</text>
</comment>
<keyword evidence="4" id="KW-1185">Reference proteome</keyword>
<protein>
    <recommendedName>
        <fullName evidence="2">Copper homeostasis protein cutC homolog</fullName>
    </recommendedName>
</protein>
<dbReference type="InterPro" id="IPR005627">
    <property type="entry name" value="CutC-like"/>
</dbReference>
<dbReference type="PANTHER" id="PTHR12598:SF0">
    <property type="entry name" value="COPPER HOMEOSTASIS PROTEIN CUTC HOMOLOG"/>
    <property type="match status" value="1"/>
</dbReference>
<dbReference type="RefSeq" id="WP_197005809.1">
    <property type="nucleotide sequence ID" value="NZ_BONS01000012.1"/>
</dbReference>
<dbReference type="Gene3D" id="3.20.20.380">
    <property type="entry name" value="Copper homeostasis (CutC) domain"/>
    <property type="match status" value="1"/>
</dbReference>
<proteinExistence type="inferred from homology"/>
<sequence length="222" mass="22747">MTRALLEIIALDALDASAAEAGGADRLELVSDMRADGLTPTVETVAAVRAATSLPLRVMLRSRAGFQTDERDLDELTAVAGQLIDAGADGFVLGFLTGTGEIDAPATTRLAGALRGRPWTFHRAIDHAVGPDAWEVVCALPGLDAVLTAGSPDGLGVGLDTLLARDPALILAGGGLTAAHVPVLRDRGVRAFHVGSAARGDGGWEAAVSAERVAEWRAVVSG</sequence>
<reference evidence="3" key="1">
    <citation type="submission" date="2020-11" db="EMBL/GenBank/DDBJ databases">
        <title>Sequencing the genomes of 1000 actinobacteria strains.</title>
        <authorList>
            <person name="Klenk H.-P."/>
        </authorList>
    </citation>
    <scope>NUCLEOTIDE SEQUENCE</scope>
    <source>
        <strain evidence="3">DSM 45356</strain>
    </source>
</reference>
<evidence type="ECO:0000256" key="1">
    <source>
        <dbReference type="ARBA" id="ARBA00007768"/>
    </source>
</evidence>
<dbReference type="EMBL" id="JADOUF010000001">
    <property type="protein sequence ID" value="MBG6139121.1"/>
    <property type="molecule type" value="Genomic_DNA"/>
</dbReference>
<dbReference type="Pfam" id="PF03932">
    <property type="entry name" value="CutC"/>
    <property type="match status" value="1"/>
</dbReference>
<evidence type="ECO:0000313" key="4">
    <source>
        <dbReference type="Proteomes" id="UP000622552"/>
    </source>
</evidence>
<gene>
    <name evidence="3" type="ORF">IW245_005315</name>
</gene>
<dbReference type="AlphaFoldDB" id="A0A8J7GJ80"/>
<evidence type="ECO:0000313" key="3">
    <source>
        <dbReference type="EMBL" id="MBG6139121.1"/>
    </source>
</evidence>
<organism evidence="3 4">
    <name type="scientific">Longispora fulva</name>
    <dbReference type="NCBI Taxonomy" id="619741"/>
    <lineage>
        <taxon>Bacteria</taxon>
        <taxon>Bacillati</taxon>
        <taxon>Actinomycetota</taxon>
        <taxon>Actinomycetes</taxon>
        <taxon>Micromonosporales</taxon>
        <taxon>Micromonosporaceae</taxon>
        <taxon>Longispora</taxon>
    </lineage>
</organism>
<dbReference type="Proteomes" id="UP000622552">
    <property type="component" value="Unassembled WGS sequence"/>
</dbReference>
<comment type="similarity">
    <text evidence="1">Belongs to the CutC family.</text>
</comment>
<dbReference type="InterPro" id="IPR036822">
    <property type="entry name" value="CutC-like_dom_sf"/>
</dbReference>
<name>A0A8J7GJ80_9ACTN</name>
<dbReference type="GO" id="GO:0005507">
    <property type="term" value="F:copper ion binding"/>
    <property type="evidence" value="ECO:0007669"/>
    <property type="project" value="TreeGrafter"/>
</dbReference>
<evidence type="ECO:0000256" key="2">
    <source>
        <dbReference type="ARBA" id="ARBA00019014"/>
    </source>
</evidence>
<dbReference type="PANTHER" id="PTHR12598">
    <property type="entry name" value="COPPER HOMEOSTASIS PROTEIN CUTC"/>
    <property type="match status" value="1"/>
</dbReference>
<accession>A0A8J7GJ80</accession>
<dbReference type="SUPFAM" id="SSF110395">
    <property type="entry name" value="CutC-like"/>
    <property type="match status" value="1"/>
</dbReference>